<feature type="compositionally biased region" description="Low complexity" evidence="4">
    <location>
        <begin position="28"/>
        <end position="41"/>
    </location>
</feature>
<dbReference type="CDD" id="cd07377">
    <property type="entry name" value="WHTH_GntR"/>
    <property type="match status" value="1"/>
</dbReference>
<dbReference type="PRINTS" id="PR00035">
    <property type="entry name" value="HTHGNTR"/>
</dbReference>
<dbReference type="InterPro" id="IPR028978">
    <property type="entry name" value="Chorismate_lyase_/UTRA_dom_sf"/>
</dbReference>
<protein>
    <submittedName>
        <fullName evidence="6">GntR family transcriptional regulator</fullName>
    </submittedName>
</protein>
<dbReference type="GO" id="GO:0003677">
    <property type="term" value="F:DNA binding"/>
    <property type="evidence" value="ECO:0007669"/>
    <property type="project" value="UniProtKB-KW"/>
</dbReference>
<dbReference type="InterPro" id="IPR011663">
    <property type="entry name" value="UTRA"/>
</dbReference>
<dbReference type="InterPro" id="IPR050679">
    <property type="entry name" value="Bact_HTH_transcr_reg"/>
</dbReference>
<dbReference type="PANTHER" id="PTHR44846:SF1">
    <property type="entry name" value="MANNOSYL-D-GLYCERATE TRANSPORT_METABOLISM SYSTEM REPRESSOR MNGR-RELATED"/>
    <property type="match status" value="1"/>
</dbReference>
<dbReference type="RefSeq" id="WP_124826402.1">
    <property type="nucleotide sequence ID" value="NZ_CADEPR010000032.1"/>
</dbReference>
<dbReference type="Gene3D" id="1.10.10.10">
    <property type="entry name" value="Winged helix-like DNA-binding domain superfamily/Winged helix DNA-binding domain"/>
    <property type="match status" value="1"/>
</dbReference>
<evidence type="ECO:0000256" key="1">
    <source>
        <dbReference type="ARBA" id="ARBA00023015"/>
    </source>
</evidence>
<gene>
    <name evidence="6" type="ORF">JFN94_22410</name>
</gene>
<dbReference type="GO" id="GO:0045892">
    <property type="term" value="P:negative regulation of DNA-templated transcription"/>
    <property type="evidence" value="ECO:0007669"/>
    <property type="project" value="TreeGrafter"/>
</dbReference>
<feature type="compositionally biased region" description="Polar residues" evidence="4">
    <location>
        <begin position="1"/>
        <end position="17"/>
    </location>
</feature>
<dbReference type="SUPFAM" id="SSF46785">
    <property type="entry name" value="Winged helix' DNA-binding domain"/>
    <property type="match status" value="1"/>
</dbReference>
<dbReference type="InterPro" id="IPR000524">
    <property type="entry name" value="Tscrpt_reg_HTH_GntR"/>
</dbReference>
<dbReference type="AlphaFoldDB" id="A0A7T6VMB7"/>
<dbReference type="PROSITE" id="PS50949">
    <property type="entry name" value="HTH_GNTR"/>
    <property type="match status" value="1"/>
</dbReference>
<dbReference type="KEGG" id="bann:JFN94_22410"/>
<accession>A0A7T6VMB7</accession>
<dbReference type="Proteomes" id="UP000596205">
    <property type="component" value="Chromosome 2"/>
</dbReference>
<dbReference type="GO" id="GO:0003700">
    <property type="term" value="F:DNA-binding transcription factor activity"/>
    <property type="evidence" value="ECO:0007669"/>
    <property type="project" value="InterPro"/>
</dbReference>
<dbReference type="SMART" id="SM00345">
    <property type="entry name" value="HTH_GNTR"/>
    <property type="match status" value="1"/>
</dbReference>
<sequence length="274" mass="30465">MRAMTSNQANNANPTGAGSQGQPGAGDSVPTPAASPSPTFSPLYQQIKSLITQSLETGEWKPGEIIPSEVELAARYKVSQGTVRKAIDELAAENLVVRRQGKGTFVATHNEDRAQFRFLRLLADDGAEHPHVSRLLECRRLRAPAEIARQLDLKPADPVVQVRRLLEFDSEVTVLDEIWLPGAMFRGLTFERLSEYKGPLYAMFETEFGTRMIRATEKIRAVAAEPAVADLLHVPAGFPLLSVERVSYTYGDRPVEVRRGWYVTTGYYYQNDLS</sequence>
<dbReference type="SUPFAM" id="SSF64288">
    <property type="entry name" value="Chorismate lyase-like"/>
    <property type="match status" value="1"/>
</dbReference>
<dbReference type="Pfam" id="PF07702">
    <property type="entry name" value="UTRA"/>
    <property type="match status" value="1"/>
</dbReference>
<proteinExistence type="predicted"/>
<dbReference type="Pfam" id="PF00392">
    <property type="entry name" value="GntR"/>
    <property type="match status" value="1"/>
</dbReference>
<organism evidence="6 7">
    <name type="scientific">Burkholderia anthina</name>
    <dbReference type="NCBI Taxonomy" id="179879"/>
    <lineage>
        <taxon>Bacteria</taxon>
        <taxon>Pseudomonadati</taxon>
        <taxon>Pseudomonadota</taxon>
        <taxon>Betaproteobacteria</taxon>
        <taxon>Burkholderiales</taxon>
        <taxon>Burkholderiaceae</taxon>
        <taxon>Burkholderia</taxon>
        <taxon>Burkholderia cepacia complex</taxon>
    </lineage>
</organism>
<keyword evidence="1" id="KW-0805">Transcription regulation</keyword>
<dbReference type="SMART" id="SM00866">
    <property type="entry name" value="UTRA"/>
    <property type="match status" value="1"/>
</dbReference>
<evidence type="ECO:0000313" key="7">
    <source>
        <dbReference type="Proteomes" id="UP000596205"/>
    </source>
</evidence>
<feature type="region of interest" description="Disordered" evidence="4">
    <location>
        <begin position="1"/>
        <end position="41"/>
    </location>
</feature>
<dbReference type="InterPro" id="IPR036388">
    <property type="entry name" value="WH-like_DNA-bd_sf"/>
</dbReference>
<keyword evidence="3" id="KW-0804">Transcription</keyword>
<reference evidence="6 7" key="1">
    <citation type="submission" date="2020-12" db="EMBL/GenBank/DDBJ databases">
        <title>Complete genome sequence of Burkholderia anthina BJQ0011.</title>
        <authorList>
            <person name="Xu Y."/>
        </authorList>
    </citation>
    <scope>NUCLEOTIDE SEQUENCE [LARGE SCALE GENOMIC DNA]</scope>
    <source>
        <strain evidence="6 7">BJQ0011</strain>
    </source>
</reference>
<evidence type="ECO:0000256" key="2">
    <source>
        <dbReference type="ARBA" id="ARBA00023125"/>
    </source>
</evidence>
<dbReference type="InterPro" id="IPR036390">
    <property type="entry name" value="WH_DNA-bd_sf"/>
</dbReference>
<dbReference type="Gene3D" id="3.40.1410.10">
    <property type="entry name" value="Chorismate lyase-like"/>
    <property type="match status" value="1"/>
</dbReference>
<dbReference type="FunFam" id="1.10.10.10:FF:000079">
    <property type="entry name" value="GntR family transcriptional regulator"/>
    <property type="match status" value="1"/>
</dbReference>
<evidence type="ECO:0000256" key="4">
    <source>
        <dbReference type="SAM" id="MobiDB-lite"/>
    </source>
</evidence>
<name>A0A7T6VMB7_9BURK</name>
<dbReference type="EMBL" id="CP066770">
    <property type="protein sequence ID" value="QQK06577.1"/>
    <property type="molecule type" value="Genomic_DNA"/>
</dbReference>
<feature type="domain" description="HTH gntR-type" evidence="5">
    <location>
        <begin position="41"/>
        <end position="109"/>
    </location>
</feature>
<evidence type="ECO:0000259" key="5">
    <source>
        <dbReference type="PROSITE" id="PS50949"/>
    </source>
</evidence>
<dbReference type="PANTHER" id="PTHR44846">
    <property type="entry name" value="MANNOSYL-D-GLYCERATE TRANSPORT/METABOLISM SYSTEM REPRESSOR MNGR-RELATED"/>
    <property type="match status" value="1"/>
</dbReference>
<keyword evidence="2" id="KW-0238">DNA-binding</keyword>
<evidence type="ECO:0000313" key="6">
    <source>
        <dbReference type="EMBL" id="QQK06577.1"/>
    </source>
</evidence>
<evidence type="ECO:0000256" key="3">
    <source>
        <dbReference type="ARBA" id="ARBA00023163"/>
    </source>
</evidence>